<accession>A0A853DBH7</accession>
<sequence length="241" mass="25678">MNIPDACGPAREKHRPLPPLPAPPIAVSRELLDRAAAADVHLSASLIAVAPERRDLLISTVLAHELSLHIDVIGGTYAGQRGVGPGELHQLAESDPDHLDVHFMVDDPAAHLPSLPRRVAQIDLQCSSRQPGLAELVEHARRCAQRVWLVVDTAETHIDWVRLSRLPIDGVLVMLTPPGQPGHVADLRRLATVRSACRHGLRAGVDGGVTLANFDQVAAAGARHVVVGRGLVTGNVADSVL</sequence>
<dbReference type="GO" id="GO:0046872">
    <property type="term" value="F:metal ion binding"/>
    <property type="evidence" value="ECO:0007669"/>
    <property type="project" value="UniProtKB-KW"/>
</dbReference>
<protein>
    <submittedName>
        <fullName evidence="4">Pentose-5-phosphate-3-epimerase</fullName>
    </submittedName>
</protein>
<evidence type="ECO:0000256" key="3">
    <source>
        <dbReference type="SAM" id="MobiDB-lite"/>
    </source>
</evidence>
<evidence type="ECO:0000256" key="2">
    <source>
        <dbReference type="ARBA" id="ARBA00023235"/>
    </source>
</evidence>
<dbReference type="InterPro" id="IPR011060">
    <property type="entry name" value="RibuloseP-bd_barrel"/>
</dbReference>
<evidence type="ECO:0000313" key="4">
    <source>
        <dbReference type="EMBL" id="NYJ74916.1"/>
    </source>
</evidence>
<name>A0A853DBH7_9MICO</name>
<evidence type="ECO:0000256" key="1">
    <source>
        <dbReference type="ARBA" id="ARBA00022723"/>
    </source>
</evidence>
<dbReference type="InterPro" id="IPR013785">
    <property type="entry name" value="Aldolase_TIM"/>
</dbReference>
<dbReference type="Pfam" id="PF00834">
    <property type="entry name" value="Ribul_P_3_epim"/>
    <property type="match status" value="1"/>
</dbReference>
<feature type="region of interest" description="Disordered" evidence="3">
    <location>
        <begin position="1"/>
        <end position="21"/>
    </location>
</feature>
<reference evidence="4 5" key="1">
    <citation type="submission" date="2020-07" db="EMBL/GenBank/DDBJ databases">
        <title>Sequencing the genomes of 1000 actinobacteria strains.</title>
        <authorList>
            <person name="Klenk H.-P."/>
        </authorList>
    </citation>
    <scope>NUCLEOTIDE SEQUENCE [LARGE SCALE GENOMIC DNA]</scope>
    <source>
        <strain evidence="4 5">DSM 29531</strain>
    </source>
</reference>
<evidence type="ECO:0000313" key="5">
    <source>
        <dbReference type="Proteomes" id="UP000571817"/>
    </source>
</evidence>
<comment type="caution">
    <text evidence="4">The sequence shown here is derived from an EMBL/GenBank/DDBJ whole genome shotgun (WGS) entry which is preliminary data.</text>
</comment>
<dbReference type="Gene3D" id="3.20.20.70">
    <property type="entry name" value="Aldolase class I"/>
    <property type="match status" value="1"/>
</dbReference>
<dbReference type="GO" id="GO:0005975">
    <property type="term" value="P:carbohydrate metabolic process"/>
    <property type="evidence" value="ECO:0007669"/>
    <property type="project" value="InterPro"/>
</dbReference>
<keyword evidence="1" id="KW-0479">Metal-binding</keyword>
<keyword evidence="2" id="KW-0413">Isomerase</keyword>
<dbReference type="PANTHER" id="PTHR11749">
    <property type="entry name" value="RIBULOSE-5-PHOSPHATE-3-EPIMERASE"/>
    <property type="match status" value="1"/>
</dbReference>
<dbReference type="GO" id="GO:0016857">
    <property type="term" value="F:racemase and epimerase activity, acting on carbohydrates and derivatives"/>
    <property type="evidence" value="ECO:0007669"/>
    <property type="project" value="InterPro"/>
</dbReference>
<dbReference type="SUPFAM" id="SSF51366">
    <property type="entry name" value="Ribulose-phoshate binding barrel"/>
    <property type="match status" value="1"/>
</dbReference>
<dbReference type="Proteomes" id="UP000571817">
    <property type="component" value="Unassembled WGS sequence"/>
</dbReference>
<dbReference type="EMBL" id="JACCFW010000001">
    <property type="protein sequence ID" value="NYJ74916.1"/>
    <property type="molecule type" value="Genomic_DNA"/>
</dbReference>
<proteinExistence type="predicted"/>
<dbReference type="AlphaFoldDB" id="A0A853DBH7"/>
<dbReference type="RefSeq" id="WP_179481181.1">
    <property type="nucleotide sequence ID" value="NZ_JACCFW010000001.1"/>
</dbReference>
<dbReference type="InterPro" id="IPR000056">
    <property type="entry name" value="Ribul_P_3_epim-like"/>
</dbReference>
<gene>
    <name evidence="4" type="ORF">HNR15_001879</name>
</gene>
<organism evidence="4 5">
    <name type="scientific">Allobranchiibius huperziae</name>
    <dbReference type="NCBI Taxonomy" id="1874116"/>
    <lineage>
        <taxon>Bacteria</taxon>
        <taxon>Bacillati</taxon>
        <taxon>Actinomycetota</taxon>
        <taxon>Actinomycetes</taxon>
        <taxon>Micrococcales</taxon>
        <taxon>Dermacoccaceae</taxon>
        <taxon>Allobranchiibius</taxon>
    </lineage>
</organism>
<keyword evidence="5" id="KW-1185">Reference proteome</keyword>